<dbReference type="Gene3D" id="6.10.140.1060">
    <property type="match status" value="1"/>
</dbReference>
<sequence length="1478" mass="168024">LNENEAKRGHRVVALTPRHFLDFIKHYINVFHEKRRDLEEEKLHLNIGLSKIRETEEQVLELQKSLTLKSSELETKKAAANAKLKEMLADQQRAEKEKLASEQLQKELAESLVQIEKKRTEVQEDLAQVEPAVEEAKQAVKGIKKGQLIEVRSMAAPPQPVRLALESICLLLGENVGMDWKAIRGVMVKDDFMPRILNFDTDSISAETLKIMEKYIRNPDWDFDKVNRASSACGPMIKWMKAQLLYSDMLRKVEPLRNELERLEKDAKVKTAKGEDLKKTIAKLEQSIAAYKEEYAQLIGQAEAIKADLATVKEKVGRSTQLLGSLGSERDRWNGSCDGFSQQMDSLIGDALLSAAFLAYSGYYDQQLRDLLLQRWTAFVEQAEIKHRSDLARVEYLSSVDERLEWNKNGLPVDDLCAENAIMLHRFNRYPLIIDPSGQAINYLMKQFAGKNITKTSFLDDSFRKNLESALRFGNSLLVQDVESYDPILNPVLNREVKRTGGRILIRLGDQDIDLSPSFQIFLITRDASVEFAPDLCSRVTFVNFTVTRASLEMQCLNQVLRSERPDVDEKRNDLLKLQGEFAVRLRQLEKALLAALNESKGKILDDDSVISTLEKLKNEAAEVGRKAAETNKVIAEVETVSQHYLRLAQACSLIYMMLQQLNEVHFLYQYSLEFLLEIFMAVLVTPQLKSVTDYEQRLKIIMSNLFQMVYRRVSLGMLHQDKVLLALLLMRIVLKGNSNERSYQLEIDHLLGRSEIFTGQKQAEGVESLHGFSAQQMASLFQLSRLPAFTDIVKKVTSTIDFRNWIMLDNPELNVPIIWNDDDKLTKIGRCINELLVIHAIRPDRLLASSHRLVAAVFGDEFMQEDKVVNLREIVENEVNANRPILLSSAIGFDASGKVEDLAVEMGREVTPIAIGSAEGFSQADTTLNSASKSGRWILLKNVHLAPSWLAQLEKRLHSLKPHPQFRLLLTAEIHPKLPPQVLRASRVVVYEPATGLKANLLRSLSSIAPQRITKPPVERSRLYFLVCWLHAIVQERMRYIPLGWANSYEFSDSDLRVACDTLDASVDAVAMGRANVSPEKLPWHTLRCLLSQCIYGGKIDNGFDQMLLDCFLEKLFTAKSFDADRVLISNIDGKGTDFCIPDGNSREHLIYWVEKMHYLQLPYWLGLPNNAEKVLLTIYVFDESLGETMLTNLLKVSDDELAFTGDDQKTQSPPWMSVLAEQSSQWLKLLPTNIPKLKRSLENIKDPLFRFFEREVIHGTHLLASVRNDLVEVQSVCRGERKQSNHTRALTLALNKGLVPSDWLRYTVPKVVTVMAWIHDFAERAKQLIRLAGSASLKKESIWLGGLFAPEAYITATRQTVAQSNQWSLEELRMHIEIGTMDDRPDTFRVEGLRLMGAACKEKNKLEIVDEVSTDLENVTLSWFREASSPSSITLPVYLYRDRKNLLFTLDFDPGEVQKTCLYERSIALTSNSSLS</sequence>
<feature type="domain" description="Dynein heavy chain region D6 P-loop" evidence="12">
    <location>
        <begin position="882"/>
        <end position="990"/>
    </location>
</feature>
<evidence type="ECO:0000256" key="5">
    <source>
        <dbReference type="ARBA" id="ARBA00022741"/>
    </source>
</evidence>
<feature type="coiled-coil region" evidence="11">
    <location>
        <begin position="246"/>
        <end position="308"/>
    </location>
</feature>
<feature type="domain" description="Dynein heavy chain C-terminal" evidence="16">
    <location>
        <begin position="1189"/>
        <end position="1471"/>
    </location>
</feature>
<evidence type="ECO:0000256" key="6">
    <source>
        <dbReference type="ARBA" id="ARBA00022840"/>
    </source>
</evidence>
<organism evidence="17">
    <name type="scientific">Brugia timori</name>
    <dbReference type="NCBI Taxonomy" id="42155"/>
    <lineage>
        <taxon>Eukaryota</taxon>
        <taxon>Metazoa</taxon>
        <taxon>Ecdysozoa</taxon>
        <taxon>Nematoda</taxon>
        <taxon>Chromadorea</taxon>
        <taxon>Rhabditida</taxon>
        <taxon>Spirurina</taxon>
        <taxon>Spiruromorpha</taxon>
        <taxon>Filarioidea</taxon>
        <taxon>Onchocercidae</taxon>
        <taxon>Brugia</taxon>
    </lineage>
</organism>
<keyword evidence="10" id="KW-0206">Cytoskeleton</keyword>
<evidence type="ECO:0000313" key="17">
    <source>
        <dbReference type="WBParaSite" id="BTMF_0000945001-mRNA-1"/>
    </source>
</evidence>
<dbReference type="FunFam" id="3.10.490.20:FF:000004">
    <property type="entry name" value="Cytoplasmic dynein heavy chain 2"/>
    <property type="match status" value="1"/>
</dbReference>
<dbReference type="GO" id="GO:0030286">
    <property type="term" value="C:dynein complex"/>
    <property type="evidence" value="ECO:0007669"/>
    <property type="project" value="UniProtKB-KW"/>
</dbReference>
<evidence type="ECO:0000259" key="14">
    <source>
        <dbReference type="Pfam" id="PF12781"/>
    </source>
</evidence>
<feature type="domain" description="Dynein heavy chain ATP-binding dynein motor region" evidence="14">
    <location>
        <begin position="405"/>
        <end position="624"/>
    </location>
</feature>
<dbReference type="GO" id="GO:0007018">
    <property type="term" value="P:microtubule-based movement"/>
    <property type="evidence" value="ECO:0007669"/>
    <property type="project" value="InterPro"/>
</dbReference>
<comment type="subcellular location">
    <subcellularLocation>
        <location evidence="1">Cytoplasm</location>
        <location evidence="1">Cytoskeleton</location>
    </subcellularLocation>
</comment>
<feature type="domain" description="Dynein heavy chain AAA lid" evidence="15">
    <location>
        <begin position="1022"/>
        <end position="1173"/>
    </location>
</feature>
<dbReference type="InterPro" id="IPR035706">
    <property type="entry name" value="AAA_9"/>
</dbReference>
<dbReference type="WBParaSite" id="BTMF_0000945001-mRNA-1">
    <property type="protein sequence ID" value="BTMF_0000945001-mRNA-1"/>
    <property type="gene ID" value="BTMF_0000945001"/>
</dbReference>
<dbReference type="InterPro" id="IPR043160">
    <property type="entry name" value="Dynein_C_barrel"/>
</dbReference>
<dbReference type="InterPro" id="IPR027417">
    <property type="entry name" value="P-loop_NTPase"/>
</dbReference>
<keyword evidence="5" id="KW-0547">Nucleotide-binding</keyword>
<dbReference type="Gene3D" id="1.20.920.20">
    <property type="match status" value="1"/>
</dbReference>
<evidence type="ECO:0000256" key="2">
    <source>
        <dbReference type="ARBA" id="ARBA00008887"/>
    </source>
</evidence>
<reference evidence="17" key="1">
    <citation type="submission" date="2017-02" db="UniProtKB">
        <authorList>
            <consortium name="WormBaseParasite"/>
        </authorList>
    </citation>
    <scope>IDENTIFICATION</scope>
</reference>
<dbReference type="GO" id="GO:0005874">
    <property type="term" value="C:microtubule"/>
    <property type="evidence" value="ECO:0007669"/>
    <property type="project" value="UniProtKB-KW"/>
</dbReference>
<dbReference type="InterPro" id="IPR042219">
    <property type="entry name" value="AAA_lid_11_sf"/>
</dbReference>
<feature type="domain" description="Dynein heavy chain coiled coil stalk" evidence="13">
    <location>
        <begin position="45"/>
        <end position="376"/>
    </location>
</feature>
<evidence type="ECO:0000259" key="13">
    <source>
        <dbReference type="Pfam" id="PF12777"/>
    </source>
</evidence>
<evidence type="ECO:0000259" key="12">
    <source>
        <dbReference type="Pfam" id="PF03028"/>
    </source>
</evidence>
<keyword evidence="6" id="KW-0067">ATP-binding</keyword>
<evidence type="ECO:0000256" key="11">
    <source>
        <dbReference type="SAM" id="Coils"/>
    </source>
</evidence>
<evidence type="ECO:0000256" key="1">
    <source>
        <dbReference type="ARBA" id="ARBA00004245"/>
    </source>
</evidence>
<dbReference type="InterPro" id="IPR041658">
    <property type="entry name" value="AAA_lid_11"/>
</dbReference>
<dbReference type="Gene3D" id="3.40.50.300">
    <property type="entry name" value="P-loop containing nucleotide triphosphate hydrolases"/>
    <property type="match status" value="2"/>
</dbReference>
<accession>A0A0R3QP15</accession>
<evidence type="ECO:0000256" key="4">
    <source>
        <dbReference type="ARBA" id="ARBA00022701"/>
    </source>
</evidence>
<evidence type="ECO:0000256" key="10">
    <source>
        <dbReference type="ARBA" id="ARBA00023212"/>
    </source>
</evidence>
<dbReference type="Gene3D" id="1.20.1270.280">
    <property type="match status" value="1"/>
</dbReference>
<dbReference type="Pfam" id="PF12781">
    <property type="entry name" value="AAA_9"/>
    <property type="match status" value="1"/>
</dbReference>
<dbReference type="FunFam" id="1.10.8.720:FF:000003">
    <property type="entry name" value="Cytoplasmic dynein heavy chain 2"/>
    <property type="match status" value="1"/>
</dbReference>
<dbReference type="PANTHER" id="PTHR45703">
    <property type="entry name" value="DYNEIN HEAVY CHAIN"/>
    <property type="match status" value="1"/>
</dbReference>
<dbReference type="Gene3D" id="1.10.8.720">
    <property type="entry name" value="Region D6 of dynein motor"/>
    <property type="match status" value="1"/>
</dbReference>
<keyword evidence="4" id="KW-0493">Microtubule</keyword>
<evidence type="ECO:0000256" key="7">
    <source>
        <dbReference type="ARBA" id="ARBA00023017"/>
    </source>
</evidence>
<dbReference type="Pfam" id="PF18199">
    <property type="entry name" value="Dynein_C"/>
    <property type="match status" value="1"/>
</dbReference>
<dbReference type="InterPro" id="IPR026983">
    <property type="entry name" value="DHC"/>
</dbReference>
<proteinExistence type="inferred from homology"/>
<dbReference type="FunFam" id="1.20.1270.280:FF:000004">
    <property type="entry name" value="Cytoplasmic dynein heavy chain 2"/>
    <property type="match status" value="1"/>
</dbReference>
<dbReference type="FunFam" id="3.40.50.300:FF:000122">
    <property type="entry name" value="Cytoplasmic dynein 1 heavy chain"/>
    <property type="match status" value="1"/>
</dbReference>
<protein>
    <submittedName>
        <fullName evidence="17">Cytoplasmic dynein 1 heavy chain 1</fullName>
    </submittedName>
</protein>
<dbReference type="InterPro" id="IPR041228">
    <property type="entry name" value="Dynein_C"/>
</dbReference>
<dbReference type="InterPro" id="IPR024743">
    <property type="entry name" value="Dynein_HC_stalk"/>
</dbReference>
<keyword evidence="7" id="KW-0243">Dynein</keyword>
<evidence type="ECO:0000256" key="8">
    <source>
        <dbReference type="ARBA" id="ARBA00023054"/>
    </source>
</evidence>
<dbReference type="FunFam" id="1.20.920.20:FF:000002">
    <property type="entry name" value="Cytoplasmic dynein 1 heavy chain"/>
    <property type="match status" value="1"/>
</dbReference>
<dbReference type="PANTHER" id="PTHR45703:SF36">
    <property type="entry name" value="DYNEIN HEAVY CHAIN, CYTOPLASMIC"/>
    <property type="match status" value="1"/>
</dbReference>
<comment type="similarity">
    <text evidence="2">Belongs to the dynein heavy chain family.</text>
</comment>
<dbReference type="GO" id="GO:0051959">
    <property type="term" value="F:dynein light intermediate chain binding"/>
    <property type="evidence" value="ECO:0007669"/>
    <property type="project" value="InterPro"/>
</dbReference>
<dbReference type="Pfam" id="PF03028">
    <property type="entry name" value="Dynein_heavy"/>
    <property type="match status" value="1"/>
</dbReference>
<dbReference type="Gene3D" id="3.10.490.20">
    <property type="match status" value="1"/>
</dbReference>
<keyword evidence="3" id="KW-0963">Cytoplasm</keyword>
<feature type="coiled-coil region" evidence="11">
    <location>
        <begin position="70"/>
        <end position="125"/>
    </location>
</feature>
<dbReference type="FunFam" id="3.40.50.300:FF:000373">
    <property type="entry name" value="Cytoplasmic dynein heavy chain 2"/>
    <property type="match status" value="1"/>
</dbReference>
<dbReference type="Pfam" id="PF12777">
    <property type="entry name" value="MT"/>
    <property type="match status" value="1"/>
</dbReference>
<dbReference type="Gene3D" id="1.10.8.1220">
    <property type="match status" value="1"/>
</dbReference>
<dbReference type="InterPro" id="IPR004273">
    <property type="entry name" value="Dynein_heavy_D6_P-loop"/>
</dbReference>
<dbReference type="FunFam" id="1.10.8.1220:FF:000002">
    <property type="entry name" value="cytoplasmic dynein 1 heavy chain 1-like"/>
    <property type="match status" value="1"/>
</dbReference>
<keyword evidence="8 11" id="KW-0175">Coiled coil</keyword>
<dbReference type="GO" id="GO:0008569">
    <property type="term" value="F:minus-end-directed microtubule motor activity"/>
    <property type="evidence" value="ECO:0007669"/>
    <property type="project" value="InterPro"/>
</dbReference>
<evidence type="ECO:0000259" key="16">
    <source>
        <dbReference type="Pfam" id="PF18199"/>
    </source>
</evidence>
<name>A0A0R3QP15_9BILA</name>
<evidence type="ECO:0000256" key="3">
    <source>
        <dbReference type="ARBA" id="ARBA00022490"/>
    </source>
</evidence>
<evidence type="ECO:0000259" key="15">
    <source>
        <dbReference type="Pfam" id="PF18198"/>
    </source>
</evidence>
<dbReference type="GO" id="GO:0045505">
    <property type="term" value="F:dynein intermediate chain binding"/>
    <property type="evidence" value="ECO:0007669"/>
    <property type="project" value="InterPro"/>
</dbReference>
<dbReference type="Pfam" id="PF18198">
    <property type="entry name" value="AAA_lid_11"/>
    <property type="match status" value="1"/>
</dbReference>
<dbReference type="GO" id="GO:0005524">
    <property type="term" value="F:ATP binding"/>
    <property type="evidence" value="ECO:0007669"/>
    <property type="project" value="UniProtKB-KW"/>
</dbReference>
<dbReference type="STRING" id="42155.A0A0R3QP15"/>
<keyword evidence="9" id="KW-0505">Motor protein</keyword>
<evidence type="ECO:0000256" key="9">
    <source>
        <dbReference type="ARBA" id="ARBA00023175"/>
    </source>
</evidence>